<keyword evidence="3" id="KW-1185">Reference proteome</keyword>
<proteinExistence type="predicted"/>
<dbReference type="OrthoDB" id="434695at2759"/>
<organism evidence="2 3">
    <name type="scientific">Torulaspora globosa</name>
    <dbReference type="NCBI Taxonomy" id="48254"/>
    <lineage>
        <taxon>Eukaryota</taxon>
        <taxon>Fungi</taxon>
        <taxon>Dikarya</taxon>
        <taxon>Ascomycota</taxon>
        <taxon>Saccharomycotina</taxon>
        <taxon>Saccharomycetes</taxon>
        <taxon>Saccharomycetales</taxon>
        <taxon>Saccharomycetaceae</taxon>
        <taxon>Torulaspora</taxon>
    </lineage>
</organism>
<dbReference type="InterPro" id="IPR011990">
    <property type="entry name" value="TPR-like_helical_dom_sf"/>
</dbReference>
<dbReference type="PANTHER" id="PTHR31975:SF2">
    <property type="entry name" value="CHITIN BIOSYNTHESIS PROTEIN CHS6-RELATED"/>
    <property type="match status" value="1"/>
</dbReference>
<dbReference type="GO" id="GO:0006893">
    <property type="term" value="P:Golgi to plasma membrane transport"/>
    <property type="evidence" value="ECO:0007669"/>
    <property type="project" value="TreeGrafter"/>
</dbReference>
<dbReference type="SUPFAM" id="SSF48452">
    <property type="entry name" value="TPR-like"/>
    <property type="match status" value="1"/>
</dbReference>
<dbReference type="GO" id="GO:0034044">
    <property type="term" value="C:exomer complex"/>
    <property type="evidence" value="ECO:0007669"/>
    <property type="project" value="UniProtKB-ARBA"/>
</dbReference>
<feature type="compositionally biased region" description="Low complexity" evidence="1">
    <location>
        <begin position="1"/>
        <end position="14"/>
    </location>
</feature>
<gene>
    <name evidence="2" type="ORF">HG537_0A07710</name>
</gene>
<dbReference type="AlphaFoldDB" id="A0A7H9HL20"/>
<dbReference type="Proteomes" id="UP000510647">
    <property type="component" value="Chromosome 1"/>
</dbReference>
<dbReference type="InterPro" id="IPR015374">
    <property type="entry name" value="ChAPs"/>
</dbReference>
<reference evidence="2 3" key="1">
    <citation type="submission" date="2020-06" db="EMBL/GenBank/DDBJ databases">
        <title>The yeast mating-type switching endonuclease HO is a domesticated member of an unorthodox homing genetic element family.</title>
        <authorList>
            <person name="Coughlan A.Y."/>
            <person name="Lombardi L."/>
            <person name="Braun-Galleani S."/>
            <person name="Martos A.R."/>
            <person name="Galeote V."/>
            <person name="Bigey F."/>
            <person name="Dequin S."/>
            <person name="Byrne K.P."/>
            <person name="Wolfe K.H."/>
        </authorList>
    </citation>
    <scope>NUCLEOTIDE SEQUENCE [LARGE SCALE GENOMIC DNA]</scope>
    <source>
        <strain evidence="2 3">CBS2947</strain>
    </source>
</reference>
<feature type="region of interest" description="Disordered" evidence="1">
    <location>
        <begin position="1"/>
        <end position="28"/>
    </location>
</feature>
<name>A0A7H9HL20_9SACH</name>
<evidence type="ECO:0000313" key="3">
    <source>
        <dbReference type="Proteomes" id="UP000510647"/>
    </source>
</evidence>
<dbReference type="PANTHER" id="PTHR31975">
    <property type="entry name" value="BUD SITE SELECTION PROTEIN 7-RELATED"/>
    <property type="match status" value="1"/>
</dbReference>
<evidence type="ECO:0000313" key="2">
    <source>
        <dbReference type="EMBL" id="QLQ78524.1"/>
    </source>
</evidence>
<dbReference type="EMBL" id="CP059267">
    <property type="protein sequence ID" value="QLQ78524.1"/>
    <property type="molecule type" value="Genomic_DNA"/>
</dbReference>
<dbReference type="Pfam" id="PF09295">
    <property type="entry name" value="ChAPs"/>
    <property type="match status" value="2"/>
</dbReference>
<sequence>MNFLWKSKSSSSKSPVAKNYKQNGASGFFPEDEIVNFEQPKKPSGGQYSVKEFPRIVEQQFGESLGNRTRLLRELVNNETLELGPPDMVHVTLFDNFYKEEIGEYFYITGVDMSSESMPLAFLKLLKFDQSESQQSNESQVSTYCCVNIFKQLDIRIRYESEKNYQVSAVDCRTGTGIVQVNDEIWEETFVSCCLRSVITNIDPVRKLPGLVEYPLAVSHGGASSCLRFMRTLCKFLPRFLECGWDSSRSVHPTVLHNYLTETILTFLSVAPGLADQTIEILEELEQTDPENKLYYSTVIIAVMEQSGERDLDMISRMNKLIEPLLSQLDAATPRDSDALLVVNCLSEILNLQAKFLIGKRDLELATSVAKTSCELSSDSFESWFYLSRCYILQGDYERALITINCMPHLPEFNKMKRALCYDPSLVGYYKRPLGNSVARCDLNSVEMNNLSATLKISKEEKLREIIFGRIAMPNESERGKISEIWHQACLNFGPVYGPHSHNLINFASPTEVKSVADLRLLARSTMAKQLSWFRERVYELLMEITTKTGWNGLLQLRSKLFVMEKEYDGETMIKTGAKDTIPTGLKRKRLCERWLDQLFLDLYEDLRISTSSEGRGDVMYNGLEWELLGLILLRTWQWQDAVTCLTTSIMARFDIVSCRKLLELYMRHTDNVTISFDPDTILELVTQKISYESRFYDNFQILNLQVLYRLSEDLGNEIVRNRVKTLPFAERGIISLVESMLDWVKEMGIQDNTR</sequence>
<protein>
    <submittedName>
        <fullName evidence="2">Uncharacterized protein</fullName>
    </submittedName>
</protein>
<evidence type="ECO:0000256" key="1">
    <source>
        <dbReference type="SAM" id="MobiDB-lite"/>
    </source>
</evidence>
<dbReference type="Gene3D" id="1.25.40.10">
    <property type="entry name" value="Tetratricopeptide repeat domain"/>
    <property type="match status" value="1"/>
</dbReference>
<dbReference type="PROSITE" id="PS50007">
    <property type="entry name" value="PIPLC_X_DOMAIN"/>
    <property type="match status" value="1"/>
</dbReference>
<accession>A0A7H9HL20</accession>